<dbReference type="RefSeq" id="WP_065679529.1">
    <property type="nucleotide sequence ID" value="NZ_AP025460.1"/>
</dbReference>
<name>A0A1C3IVR0_9VIBR</name>
<evidence type="ECO:0000259" key="2">
    <source>
        <dbReference type="Pfam" id="PF06890"/>
    </source>
</evidence>
<feature type="domain" description="Bacteriophage Mu Gp45 N-terminal" evidence="2">
    <location>
        <begin position="27"/>
        <end position="84"/>
    </location>
</feature>
<evidence type="ECO:0000313" key="4">
    <source>
        <dbReference type="Proteomes" id="UP000092876"/>
    </source>
</evidence>
<reference evidence="4" key="1">
    <citation type="submission" date="2016-06" db="EMBL/GenBank/DDBJ databases">
        <authorList>
            <person name="Rodrigo-Torres Lidia"/>
            <person name="Arahal R.David."/>
        </authorList>
    </citation>
    <scope>NUCLEOTIDE SEQUENCE [LARGE SCALE GENOMIC DNA]</scope>
    <source>
        <strain evidence="4">CECT 7223</strain>
    </source>
</reference>
<dbReference type="Pfam" id="PF06890">
    <property type="entry name" value="Phage_Mu_Gp45"/>
    <property type="match status" value="1"/>
</dbReference>
<feature type="compositionally biased region" description="Polar residues" evidence="1">
    <location>
        <begin position="190"/>
        <end position="199"/>
    </location>
</feature>
<gene>
    <name evidence="3" type="ORF">VAT7223_02740</name>
</gene>
<protein>
    <submittedName>
        <fullName evidence="3">Bacteriophage Mu Gp45 protein</fullName>
    </submittedName>
</protein>
<evidence type="ECO:0000256" key="1">
    <source>
        <dbReference type="SAM" id="MobiDB-lite"/>
    </source>
</evidence>
<dbReference type="NCBIfam" id="TIGR01644">
    <property type="entry name" value="phage_P2_V"/>
    <property type="match status" value="1"/>
</dbReference>
<accession>A0A1C3IVR0</accession>
<organism evidence="3 4">
    <name type="scientific">Vibrio atlanticus</name>
    <dbReference type="NCBI Taxonomy" id="693153"/>
    <lineage>
        <taxon>Bacteria</taxon>
        <taxon>Pseudomonadati</taxon>
        <taxon>Pseudomonadota</taxon>
        <taxon>Gammaproteobacteria</taxon>
        <taxon>Vibrionales</taxon>
        <taxon>Vibrionaceae</taxon>
        <taxon>Vibrio</taxon>
    </lineage>
</organism>
<dbReference type="InterPro" id="IPR014462">
    <property type="entry name" value="Phage_Mu_Gp45"/>
</dbReference>
<dbReference type="Gene3D" id="6.20.170.10">
    <property type="match status" value="1"/>
</dbReference>
<dbReference type="AlphaFoldDB" id="A0A1C3IVR0"/>
<proteinExistence type="predicted"/>
<feature type="region of interest" description="Disordered" evidence="1">
    <location>
        <begin position="171"/>
        <end position="199"/>
    </location>
</feature>
<sequence>MSSALQQQQRLMARIKNVIGTGTVTGATTGRLQIKTATGRTNDKIKRVHNYGFMSRPLPGAKTYNLFIGGTTSRGITVNVEDERHQIELQPGEVAILDDKGNLVHFTDQGIKINACAKLEVISAQETTVNATAVNVTAPKSKFSGDVEIGGNLTVMKDTQVTGAVGGSSGTFGGVSVEKHTHDYKDDGANRTTKGPNKG</sequence>
<evidence type="ECO:0000313" key="3">
    <source>
        <dbReference type="EMBL" id="SBS65502.1"/>
    </source>
</evidence>
<dbReference type="GeneID" id="94231720"/>
<dbReference type="InterPro" id="IPR053861">
    <property type="entry name" value="Phage_Mu_Gp45_N"/>
</dbReference>
<feature type="compositionally biased region" description="Basic and acidic residues" evidence="1">
    <location>
        <begin position="177"/>
        <end position="189"/>
    </location>
</feature>
<dbReference type="InterPro" id="IPR013046">
    <property type="entry name" value="GpV/Gp45"/>
</dbReference>
<dbReference type="Proteomes" id="UP000092876">
    <property type="component" value="Unassembled WGS sequence"/>
</dbReference>
<dbReference type="EMBL" id="FLQP01000039">
    <property type="protein sequence ID" value="SBS65502.1"/>
    <property type="molecule type" value="Genomic_DNA"/>
</dbReference>
<dbReference type="PIRSF" id="PIRSF012337">
    <property type="entry name" value="gp45"/>
    <property type="match status" value="1"/>
</dbReference>